<evidence type="ECO:0000313" key="3">
    <source>
        <dbReference type="EMBL" id="NNJ24324.1"/>
    </source>
</evidence>
<dbReference type="InterPro" id="IPR040511">
    <property type="entry name" value="AGS_C"/>
</dbReference>
<evidence type="ECO:0000313" key="4">
    <source>
        <dbReference type="Proteomes" id="UP000609651"/>
    </source>
</evidence>
<reference evidence="3 4" key="1">
    <citation type="journal article" date="2020" name="Syst. Appl. Microbiol.">
        <title>Alienimonas chondri sp. nov., a novel planctomycete isolated from the biofilm of the red alga Chondrus crispus.</title>
        <authorList>
            <person name="Vitorino I."/>
            <person name="Albuquerque L."/>
            <person name="Wiegand S."/>
            <person name="Kallscheuer N."/>
            <person name="da Costa M.S."/>
            <person name="Lobo-da-Cunha A."/>
            <person name="Jogler C."/>
            <person name="Lage O.M."/>
        </authorList>
    </citation>
    <scope>NUCLEOTIDE SEQUENCE [LARGE SCALE GENOMIC DNA]</scope>
    <source>
        <strain evidence="3 4">LzC2</strain>
    </source>
</reference>
<dbReference type="CDD" id="cd07302">
    <property type="entry name" value="CHD"/>
    <property type="match status" value="1"/>
</dbReference>
<feature type="region of interest" description="Disordered" evidence="1">
    <location>
        <begin position="380"/>
        <end position="404"/>
    </location>
</feature>
<name>A0ABX1V805_9PLAN</name>
<dbReference type="Pfam" id="PF18134">
    <property type="entry name" value="AGS_C"/>
    <property type="match status" value="1"/>
</dbReference>
<evidence type="ECO:0000259" key="2">
    <source>
        <dbReference type="Pfam" id="PF18134"/>
    </source>
</evidence>
<protein>
    <recommendedName>
        <fullName evidence="2">Adenylyl/Guanylyl and SMODS C-terminal sensor domain-containing protein</fullName>
    </recommendedName>
</protein>
<accession>A0ABX1V805</accession>
<organism evidence="3 4">
    <name type="scientific">Alienimonas chondri</name>
    <dbReference type="NCBI Taxonomy" id="2681879"/>
    <lineage>
        <taxon>Bacteria</taxon>
        <taxon>Pseudomonadati</taxon>
        <taxon>Planctomycetota</taxon>
        <taxon>Planctomycetia</taxon>
        <taxon>Planctomycetales</taxon>
        <taxon>Planctomycetaceae</taxon>
        <taxon>Alienimonas</taxon>
    </lineage>
</organism>
<feature type="compositionally biased region" description="Basic and acidic residues" evidence="1">
    <location>
        <begin position="380"/>
        <end position="392"/>
    </location>
</feature>
<dbReference type="SUPFAM" id="SSF55073">
    <property type="entry name" value="Nucleotide cyclase"/>
    <property type="match status" value="1"/>
</dbReference>
<comment type="caution">
    <text evidence="3">The sequence shown here is derived from an EMBL/GenBank/DDBJ whole genome shotgun (WGS) entry which is preliminary data.</text>
</comment>
<dbReference type="InterPro" id="IPR029787">
    <property type="entry name" value="Nucleotide_cyclase"/>
</dbReference>
<evidence type="ECO:0000256" key="1">
    <source>
        <dbReference type="SAM" id="MobiDB-lite"/>
    </source>
</evidence>
<gene>
    <name evidence="3" type="ORF">LzC2_03800</name>
</gene>
<dbReference type="InterPro" id="IPR001054">
    <property type="entry name" value="A/G_cyclase"/>
</dbReference>
<proteinExistence type="predicted"/>
<dbReference type="EMBL" id="WTPX01000006">
    <property type="protein sequence ID" value="NNJ24324.1"/>
    <property type="molecule type" value="Genomic_DNA"/>
</dbReference>
<dbReference type="Gene3D" id="3.30.70.1230">
    <property type="entry name" value="Nucleotide cyclase"/>
    <property type="match status" value="1"/>
</dbReference>
<dbReference type="Proteomes" id="UP000609651">
    <property type="component" value="Unassembled WGS sequence"/>
</dbReference>
<feature type="domain" description="Adenylyl/Guanylyl and SMODS C-terminal sensor" evidence="2">
    <location>
        <begin position="324"/>
        <end position="440"/>
    </location>
</feature>
<keyword evidence="4" id="KW-1185">Reference proteome</keyword>
<sequence>MIAPGTSIKSALGGDFGDRLRLSGGVLNAGFPESVQLSDTGRTATKSGSLITNSAGTAAVAGLEPRLRDLFGRSEVTREHSIGPHPDFLHLAETAGEEYCPIVSLFMDIAGSTRLGLLYDLRQVRAIKSAFLQSAIAIVQSFDGHVHRLMGDAVLAFFGGKSGRTENAVIDALNAAAVLRWFAENVVPEKLKEAGVRKSIGVRVGLDYGPEEKVLWSSYGVGPTHEVTATSFHVDVAAKLQQAAGRNNVMLGQALREHIDFPEELLRSKTIRRGTEDVPAPYVTPNHEGADGRPVNYCQWLLDADEYLRCTPFALAFPGDSPIVVKASVHDAKDAPELYSLAPGGRAVPKDKWIKFRARLPYTPHGKPEVVFRVENHGREAQERDGDNRGNHETAVPVRGNPPHEVEHWEPTVYRGLHYLDVMVRRDGRVVRAGRAGVYIL</sequence>